<gene>
    <name evidence="6" type="primary">flgL</name>
    <name evidence="6" type="ORF">ACFOKJ_04290</name>
</gene>
<dbReference type="PANTHER" id="PTHR42792">
    <property type="entry name" value="FLAGELLIN"/>
    <property type="match status" value="1"/>
</dbReference>
<dbReference type="PANTHER" id="PTHR42792:SF1">
    <property type="entry name" value="FLAGELLAR HOOK-ASSOCIATED PROTEIN 3"/>
    <property type="match status" value="1"/>
</dbReference>
<evidence type="ECO:0000256" key="1">
    <source>
        <dbReference type="ARBA" id="ARBA00004365"/>
    </source>
</evidence>
<dbReference type="InterPro" id="IPR001492">
    <property type="entry name" value="Flagellin"/>
</dbReference>
<reference evidence="7" key="1">
    <citation type="journal article" date="2019" name="Int. J. Syst. Evol. Microbiol.">
        <title>The Global Catalogue of Microorganisms (GCM) 10K type strain sequencing project: providing services to taxonomists for standard genome sequencing and annotation.</title>
        <authorList>
            <consortium name="The Broad Institute Genomics Platform"/>
            <consortium name="The Broad Institute Genome Sequencing Center for Infectious Disease"/>
            <person name="Wu L."/>
            <person name="Ma J."/>
        </authorList>
    </citation>
    <scope>NUCLEOTIDE SEQUENCE [LARGE SCALE GENOMIC DNA]</scope>
    <source>
        <strain evidence="7">KCTC 42195</strain>
    </source>
</reference>
<keyword evidence="7" id="KW-1185">Reference proteome</keyword>
<dbReference type="Proteomes" id="UP001595636">
    <property type="component" value="Unassembled WGS sequence"/>
</dbReference>
<comment type="caution">
    <text evidence="6">The sequence shown here is derived from an EMBL/GenBank/DDBJ whole genome shotgun (WGS) entry which is preliminary data.</text>
</comment>
<evidence type="ECO:0000313" key="6">
    <source>
        <dbReference type="EMBL" id="MFC3625367.1"/>
    </source>
</evidence>
<comment type="subcellular location">
    <subcellularLocation>
        <location evidence="1">Bacterial flagellum</location>
    </subcellularLocation>
    <subcellularLocation>
        <location evidence="2">Secreted</location>
    </subcellularLocation>
</comment>
<dbReference type="EMBL" id="JBHRYH010000009">
    <property type="protein sequence ID" value="MFC3625367.1"/>
    <property type="molecule type" value="Genomic_DNA"/>
</dbReference>
<dbReference type="RefSeq" id="WP_390276880.1">
    <property type="nucleotide sequence ID" value="NZ_JBHRYH010000009.1"/>
</dbReference>
<feature type="domain" description="Flagellin N-terminal" evidence="5">
    <location>
        <begin position="16"/>
        <end position="141"/>
    </location>
</feature>
<keyword evidence="6" id="KW-0282">Flagellum</keyword>
<sequence>MRVSNATQFSLGVFYMQQKQQRLQNLYEQISSKQRVITAADDPSAASLAIEVSATASRNDRYVSNAKLAHDQLAITDSTLQSVADTITRIRELTIQAGKPALSDTDRSAMRSELVEVSKNLVGLLNATSAEGNFIFGGTATESKPFDIVWEPAIQITYQGNAQRQEVAIGSSRTLALTEPGNLVAGDSSVIPALTTALPAVAANPPTVPTALPAVTTDRDAFTPGNELFQAISRLDELLRVGENNAASTAAFDRMLYESRQNTAGAITPNPFKGYEDFAARADWNIPDPPNPDSGTAYYAKGMEEVLKGLDVGFEQVVSVNTIIGSRMNAADTVENIGRDQAINYTSRIEQLVGLDDDGYVQAISEYQAALTALQASQQTFSKIGGLSLFNYL</sequence>
<organism evidence="6 7">
    <name type="scientific">Vogesella amnigena</name>
    <dbReference type="NCBI Taxonomy" id="1507449"/>
    <lineage>
        <taxon>Bacteria</taxon>
        <taxon>Pseudomonadati</taxon>
        <taxon>Pseudomonadota</taxon>
        <taxon>Betaproteobacteria</taxon>
        <taxon>Neisseriales</taxon>
        <taxon>Chromobacteriaceae</taxon>
        <taxon>Vogesella</taxon>
    </lineage>
</organism>
<protein>
    <submittedName>
        <fullName evidence="6">Flagellar hook-associated protein FlgL</fullName>
    </submittedName>
</protein>
<keyword evidence="6" id="KW-0969">Cilium</keyword>
<comment type="similarity">
    <text evidence="3">Belongs to the bacterial flagellin family.</text>
</comment>
<keyword evidence="6" id="KW-0966">Cell projection</keyword>
<evidence type="ECO:0000256" key="2">
    <source>
        <dbReference type="ARBA" id="ARBA00004613"/>
    </source>
</evidence>
<accession>A0ABV7TRJ4</accession>
<evidence type="ECO:0000313" key="7">
    <source>
        <dbReference type="Proteomes" id="UP001595636"/>
    </source>
</evidence>
<dbReference type="Gene3D" id="1.20.1330.10">
    <property type="entry name" value="f41 fragment of flagellin, N-terminal domain"/>
    <property type="match status" value="1"/>
</dbReference>
<proteinExistence type="inferred from homology"/>
<dbReference type="InterPro" id="IPR013384">
    <property type="entry name" value="Flagell_FlgL"/>
</dbReference>
<dbReference type="SUPFAM" id="SSF64518">
    <property type="entry name" value="Phase 1 flagellin"/>
    <property type="match status" value="1"/>
</dbReference>
<name>A0ABV7TRJ4_9NEIS</name>
<dbReference type="NCBIfam" id="TIGR02550">
    <property type="entry name" value="flagell_flgL"/>
    <property type="match status" value="1"/>
</dbReference>
<dbReference type="InterPro" id="IPR001029">
    <property type="entry name" value="Flagellin_N"/>
</dbReference>
<evidence type="ECO:0000259" key="5">
    <source>
        <dbReference type="Pfam" id="PF00669"/>
    </source>
</evidence>
<evidence type="ECO:0000256" key="4">
    <source>
        <dbReference type="ARBA" id="ARBA00023143"/>
    </source>
</evidence>
<dbReference type="Pfam" id="PF00669">
    <property type="entry name" value="Flagellin_N"/>
    <property type="match status" value="1"/>
</dbReference>
<evidence type="ECO:0000256" key="3">
    <source>
        <dbReference type="ARBA" id="ARBA00005709"/>
    </source>
</evidence>
<keyword evidence="4" id="KW-0975">Bacterial flagellum</keyword>